<reference evidence="1" key="1">
    <citation type="submission" date="2020-09" db="EMBL/GenBank/DDBJ databases">
        <title>Comparative genome analyses of four rice-infecting Rhizoctonia solani isolates reveal extensive enrichment of homogalacturonan modification genes.</title>
        <authorList>
            <person name="Lee D.-Y."/>
            <person name="Jeon J."/>
            <person name="Kim K.-T."/>
            <person name="Cheong K."/>
            <person name="Song H."/>
            <person name="Choi G."/>
            <person name="Ko J."/>
            <person name="Opiyo S.O."/>
            <person name="Zuo S."/>
            <person name="Madhav S."/>
            <person name="Lee Y.-H."/>
            <person name="Wang G.-L."/>
        </authorList>
    </citation>
    <scope>NUCLEOTIDE SEQUENCE</scope>
    <source>
        <strain evidence="1">AG1-IA WGL</strain>
    </source>
</reference>
<gene>
    <name evidence="1" type="ORF">RHS03_09833</name>
</gene>
<evidence type="ECO:0000313" key="1">
    <source>
        <dbReference type="EMBL" id="KAF8688054.1"/>
    </source>
</evidence>
<evidence type="ECO:0000313" key="2">
    <source>
        <dbReference type="Proteomes" id="UP000602905"/>
    </source>
</evidence>
<name>A0A8H7LPS9_9AGAM</name>
<protein>
    <submittedName>
        <fullName evidence="1">Uncharacterized protein</fullName>
    </submittedName>
</protein>
<dbReference type="AlphaFoldDB" id="A0A8H7LPS9"/>
<proteinExistence type="predicted"/>
<comment type="caution">
    <text evidence="1">The sequence shown here is derived from an EMBL/GenBank/DDBJ whole genome shotgun (WGS) entry which is preliminary data.</text>
</comment>
<sequence>MAACSQPPSCSTSPTPRNLPGMELELSAANLLLAIHALATQFGSLQDQIKSQGKQIVQLLAICKEINNLAGDKD</sequence>
<dbReference type="EMBL" id="JACYCD010000696">
    <property type="protein sequence ID" value="KAF8688054.1"/>
    <property type="molecule type" value="Genomic_DNA"/>
</dbReference>
<dbReference type="Proteomes" id="UP000602905">
    <property type="component" value="Unassembled WGS sequence"/>
</dbReference>
<organism evidence="1 2">
    <name type="scientific">Rhizoctonia solani</name>
    <dbReference type="NCBI Taxonomy" id="456999"/>
    <lineage>
        <taxon>Eukaryota</taxon>
        <taxon>Fungi</taxon>
        <taxon>Dikarya</taxon>
        <taxon>Basidiomycota</taxon>
        <taxon>Agaricomycotina</taxon>
        <taxon>Agaricomycetes</taxon>
        <taxon>Cantharellales</taxon>
        <taxon>Ceratobasidiaceae</taxon>
        <taxon>Rhizoctonia</taxon>
    </lineage>
</organism>
<accession>A0A8H7LPS9</accession>
<feature type="non-terminal residue" evidence="1">
    <location>
        <position position="1"/>
    </location>
</feature>